<accession>A0A944CP45</accession>
<evidence type="ECO:0000313" key="3">
    <source>
        <dbReference type="EMBL" id="MBS8266554.1"/>
    </source>
</evidence>
<sequence>MLKPSFFYFLRMNMLYNQINLLGGECFNGMNIELFRMINDAGKEFEILNPVMVIIANNAIYLLAAAVLIYLFSRNPGDRLMVVSGLVAILLAEVAGKLAGIFHSNHQPFAALAEVNQLIDMEVNNSFPSDHTIIFFSMTVTFWLFKRKHTYLWALLALLVGISRIWAGVHYPADIAVGAILGSAFAYIGYRLIPKVKYVNKNDLAGKEMKNI</sequence>
<dbReference type="InterPro" id="IPR033879">
    <property type="entry name" value="UPP_Pase"/>
</dbReference>
<evidence type="ECO:0000313" key="4">
    <source>
        <dbReference type="Proteomes" id="UP000761411"/>
    </source>
</evidence>
<evidence type="ECO:0000256" key="1">
    <source>
        <dbReference type="SAM" id="Phobius"/>
    </source>
</evidence>
<feature type="transmembrane region" description="Helical" evidence="1">
    <location>
        <begin position="152"/>
        <end position="169"/>
    </location>
</feature>
<feature type="transmembrane region" description="Helical" evidence="1">
    <location>
        <begin position="47"/>
        <end position="73"/>
    </location>
</feature>
<keyword evidence="1" id="KW-1133">Transmembrane helix</keyword>
<protein>
    <submittedName>
        <fullName evidence="3">Undecaprenyl-diphosphatase</fullName>
    </submittedName>
</protein>
<feature type="transmembrane region" description="Helical" evidence="1">
    <location>
        <begin position="127"/>
        <end position="145"/>
    </location>
</feature>
<keyword evidence="1" id="KW-0812">Transmembrane</keyword>
<dbReference type="Proteomes" id="UP000761411">
    <property type="component" value="Unassembled WGS sequence"/>
</dbReference>
<comment type="caution">
    <text evidence="3">The sequence shown here is derived from an EMBL/GenBank/DDBJ whole genome shotgun (WGS) entry which is preliminary data.</text>
</comment>
<dbReference type="SUPFAM" id="SSF48317">
    <property type="entry name" value="Acid phosphatase/Vanadium-dependent haloperoxidase"/>
    <property type="match status" value="1"/>
</dbReference>
<dbReference type="Gene3D" id="1.20.144.10">
    <property type="entry name" value="Phosphatidic acid phosphatase type 2/haloperoxidase"/>
    <property type="match status" value="1"/>
</dbReference>
<dbReference type="InterPro" id="IPR000326">
    <property type="entry name" value="PAP2/HPO"/>
</dbReference>
<dbReference type="SMART" id="SM00014">
    <property type="entry name" value="acidPPc"/>
    <property type="match status" value="1"/>
</dbReference>
<dbReference type="AlphaFoldDB" id="A0A944CP45"/>
<dbReference type="GO" id="GO:0050380">
    <property type="term" value="F:undecaprenyl-diphosphatase activity"/>
    <property type="evidence" value="ECO:0007669"/>
    <property type="project" value="InterPro"/>
</dbReference>
<feature type="domain" description="Phosphatidic acid phosphatase type 2/haloperoxidase" evidence="2">
    <location>
        <begin position="84"/>
        <end position="190"/>
    </location>
</feature>
<name>A0A944CP45_9BACI</name>
<dbReference type="GO" id="GO:0005886">
    <property type="term" value="C:plasma membrane"/>
    <property type="evidence" value="ECO:0007669"/>
    <property type="project" value="InterPro"/>
</dbReference>
<feature type="transmembrane region" description="Helical" evidence="1">
    <location>
        <begin position="80"/>
        <end position="102"/>
    </location>
</feature>
<dbReference type="Pfam" id="PF01569">
    <property type="entry name" value="PAP2"/>
    <property type="match status" value="1"/>
</dbReference>
<organism evidence="3 4">
    <name type="scientific">Mesobacillus boroniphilus</name>
    <dbReference type="NCBI Taxonomy" id="308892"/>
    <lineage>
        <taxon>Bacteria</taxon>
        <taxon>Bacillati</taxon>
        <taxon>Bacillota</taxon>
        <taxon>Bacilli</taxon>
        <taxon>Bacillales</taxon>
        <taxon>Bacillaceae</taxon>
        <taxon>Mesobacillus</taxon>
    </lineage>
</organism>
<dbReference type="EMBL" id="QTKX01000003">
    <property type="protein sequence ID" value="MBS8266554.1"/>
    <property type="molecule type" value="Genomic_DNA"/>
</dbReference>
<keyword evidence="4" id="KW-1185">Reference proteome</keyword>
<proteinExistence type="predicted"/>
<dbReference type="InterPro" id="IPR036938">
    <property type="entry name" value="PAP2/HPO_sf"/>
</dbReference>
<reference evidence="3 4" key="1">
    <citation type="journal article" date="2021" name="Microorganisms">
        <title>Bacterial Dimethylsulfoniopropionate Biosynthesis in the East China Sea.</title>
        <authorList>
            <person name="Liu J."/>
            <person name="Zhang Y."/>
            <person name="Liu J."/>
            <person name="Zhong H."/>
            <person name="Williams B.T."/>
            <person name="Zheng Y."/>
            <person name="Curson A.R.J."/>
            <person name="Sun C."/>
            <person name="Sun H."/>
            <person name="Song D."/>
            <person name="Wagner Mackenzie B."/>
            <person name="Bermejo Martinez A."/>
            <person name="Todd J.D."/>
            <person name="Zhang X.H."/>
        </authorList>
    </citation>
    <scope>NUCLEOTIDE SEQUENCE [LARGE SCALE GENOMIC DNA]</scope>
    <source>
        <strain evidence="3 4">ESS08</strain>
    </source>
</reference>
<dbReference type="CDD" id="cd03385">
    <property type="entry name" value="PAP2_BcrC_like"/>
    <property type="match status" value="1"/>
</dbReference>
<keyword evidence="1" id="KW-0472">Membrane</keyword>
<evidence type="ECO:0000259" key="2">
    <source>
        <dbReference type="SMART" id="SM00014"/>
    </source>
</evidence>
<feature type="transmembrane region" description="Helical" evidence="1">
    <location>
        <begin position="175"/>
        <end position="193"/>
    </location>
</feature>
<gene>
    <name evidence="3" type="ORF">DYI25_19205</name>
</gene>